<reference evidence="3" key="1">
    <citation type="submission" date="2018-09" db="EMBL/GenBank/DDBJ databases">
        <authorList>
            <person name="Tuo L."/>
        </authorList>
    </citation>
    <scope>NUCLEOTIDE SEQUENCE [LARGE SCALE GENOMIC DNA]</scope>
    <source>
        <strain evidence="3">M2BS4Y-1</strain>
    </source>
</reference>
<evidence type="ECO:0000313" key="3">
    <source>
        <dbReference type="Proteomes" id="UP000265750"/>
    </source>
</evidence>
<name>A0A3A1WUF9_9HYPH</name>
<proteinExistence type="predicted"/>
<dbReference type="InterPro" id="IPR002654">
    <property type="entry name" value="Glyco_trans_25"/>
</dbReference>
<dbReference type="Proteomes" id="UP000265750">
    <property type="component" value="Unassembled WGS sequence"/>
</dbReference>
<dbReference type="OrthoDB" id="259382at2"/>
<comment type="caution">
    <text evidence="2">The sequence shown here is derived from an EMBL/GenBank/DDBJ whole genome shotgun (WGS) entry which is preliminary data.</text>
</comment>
<evidence type="ECO:0000259" key="1">
    <source>
        <dbReference type="Pfam" id="PF01755"/>
    </source>
</evidence>
<dbReference type="CDD" id="cd06532">
    <property type="entry name" value="Glyco_transf_25"/>
    <property type="match status" value="1"/>
</dbReference>
<accession>A0A3A1WUF9</accession>
<dbReference type="AlphaFoldDB" id="A0A3A1WUF9"/>
<keyword evidence="3" id="KW-1185">Reference proteome</keyword>
<dbReference type="RefSeq" id="WP_119539200.1">
    <property type="nucleotide sequence ID" value="NZ_QYRN01000003.1"/>
</dbReference>
<protein>
    <recommendedName>
        <fullName evidence="1">Glycosyl transferase family 25 domain-containing protein</fullName>
    </recommendedName>
</protein>
<dbReference type="EMBL" id="QYRN01000003">
    <property type="protein sequence ID" value="RIY02063.1"/>
    <property type="molecule type" value="Genomic_DNA"/>
</dbReference>
<gene>
    <name evidence="2" type="ORF">D3218_07105</name>
</gene>
<sequence length="271" mass="29954">MRTVFVNLDRAGERRAFMEGQGARLGLALERVRAVETGDISADVDARLNGRWERPLSGPELGCFLSHHGIWAEVARGDGPVLVLEDDAVLSRRTGEALRRLAAFEDADFLNLESFDRRRFAARRAVDLGGGIAVRRVYRDKSGSAGYLLWPAGARKLLERTERRGAAPVDAFLHGCAALVSWQAEPALVMQAHILEARGGRAGVDPATSIQALRVRAGLTRETLPFRLRRLRTQLGLVRYHLMRLGPARYGRTPVVDEDFAAEPPSAQRRS</sequence>
<evidence type="ECO:0000313" key="2">
    <source>
        <dbReference type="EMBL" id="RIY02063.1"/>
    </source>
</evidence>
<dbReference type="Pfam" id="PF01755">
    <property type="entry name" value="Glyco_transf_25"/>
    <property type="match status" value="1"/>
</dbReference>
<organism evidence="2 3">
    <name type="scientific">Aureimonas flava</name>
    <dbReference type="NCBI Taxonomy" id="2320271"/>
    <lineage>
        <taxon>Bacteria</taxon>
        <taxon>Pseudomonadati</taxon>
        <taxon>Pseudomonadota</taxon>
        <taxon>Alphaproteobacteria</taxon>
        <taxon>Hyphomicrobiales</taxon>
        <taxon>Aurantimonadaceae</taxon>
        <taxon>Aureimonas</taxon>
    </lineage>
</organism>
<feature type="domain" description="Glycosyl transferase family 25" evidence="1">
    <location>
        <begin position="5"/>
        <end position="172"/>
    </location>
</feature>